<reference evidence="3" key="1">
    <citation type="submission" date="2019-09" db="UniProtKB">
        <authorList>
            <consortium name="WormBaseParasite"/>
        </authorList>
    </citation>
    <scope>IDENTIFICATION</scope>
</reference>
<accession>A0A183FUU7</accession>
<sequence>LIEQSIHDIFLACDIMISCDIMNLKLEVGSVGNFRFGIILYDEHICLKNQSIRYFGATSPRAMSYGIGILMALNPLFGPIITIAFVKEYRQCLLASLRIIEPTSVQSTGATTVARKTTTVVFK</sequence>
<proteinExistence type="predicted"/>
<keyword evidence="1" id="KW-0812">Transmembrane</keyword>
<keyword evidence="1" id="KW-1133">Transmembrane helix</keyword>
<keyword evidence="1" id="KW-0472">Membrane</keyword>
<organism evidence="2 3">
    <name type="scientific">Heligmosomoides polygyrus</name>
    <name type="common">Parasitic roundworm</name>
    <dbReference type="NCBI Taxonomy" id="6339"/>
    <lineage>
        <taxon>Eukaryota</taxon>
        <taxon>Metazoa</taxon>
        <taxon>Ecdysozoa</taxon>
        <taxon>Nematoda</taxon>
        <taxon>Chromadorea</taxon>
        <taxon>Rhabditida</taxon>
        <taxon>Rhabditina</taxon>
        <taxon>Rhabditomorpha</taxon>
        <taxon>Strongyloidea</taxon>
        <taxon>Heligmosomidae</taxon>
        <taxon>Heligmosomoides</taxon>
    </lineage>
</organism>
<keyword evidence="2" id="KW-1185">Reference proteome</keyword>
<evidence type="ECO:0000313" key="2">
    <source>
        <dbReference type="Proteomes" id="UP000050761"/>
    </source>
</evidence>
<name>A0A183FUU7_HELPZ</name>
<evidence type="ECO:0000313" key="3">
    <source>
        <dbReference type="WBParaSite" id="HPBE_0001201201-mRNA-1"/>
    </source>
</evidence>
<dbReference type="Proteomes" id="UP000050761">
    <property type="component" value="Unassembled WGS sequence"/>
</dbReference>
<dbReference type="WBParaSite" id="HPBE_0001201201-mRNA-1">
    <property type="protein sequence ID" value="HPBE_0001201201-mRNA-1"/>
    <property type="gene ID" value="HPBE_0001201201"/>
</dbReference>
<dbReference type="AlphaFoldDB" id="A0A183FUU7"/>
<feature type="transmembrane region" description="Helical" evidence="1">
    <location>
        <begin position="63"/>
        <end position="86"/>
    </location>
</feature>
<protein>
    <submittedName>
        <fullName evidence="3">Reverse transcriptase domain-containing protein</fullName>
    </submittedName>
</protein>
<evidence type="ECO:0000256" key="1">
    <source>
        <dbReference type="SAM" id="Phobius"/>
    </source>
</evidence>